<dbReference type="PANTHER" id="PTHR36845">
    <property type="entry name" value="HYDROLASE, PUTATIVE (AFU_ORTHOLOGUE AFUA_7G05090)-RELATED"/>
    <property type="match status" value="1"/>
</dbReference>
<dbReference type="GO" id="GO:0000272">
    <property type="term" value="P:polysaccharide catabolic process"/>
    <property type="evidence" value="ECO:0007669"/>
    <property type="project" value="TreeGrafter"/>
</dbReference>
<keyword evidence="3" id="KW-0326">Glycosidase</keyword>
<dbReference type="EC" id="3.2.1.179" evidence="3"/>
<dbReference type="AlphaFoldDB" id="A0A5J4R838"/>
<reference evidence="3" key="1">
    <citation type="submission" date="2019-03" db="EMBL/GenBank/DDBJ databases">
        <title>Single cell metagenomics reveals metabolic interactions within the superorganism composed of flagellate Streblomastix strix and complex community of Bacteroidetes bacteria on its surface.</title>
        <authorList>
            <person name="Treitli S.C."/>
            <person name="Kolisko M."/>
            <person name="Husnik F."/>
            <person name="Keeling P."/>
            <person name="Hampl V."/>
        </authorList>
    </citation>
    <scope>NUCLEOTIDE SEQUENCE</scope>
    <source>
        <strain evidence="3">STM</strain>
    </source>
</reference>
<sequence length="399" mass="44748">MKTSLLVAILAICITSCAPSLKTQPISKVIDNRLDKSLQQYELMAVSLIDQPDKLPRTIDANGNLATTSSGGWVSGFVPGSLWYLYEYSHNPTILEYAKNYTARIEKEKYNKGTHDLGFMLYCSFGNGFRLTGDTAYKSIMLTGAESLASRFNPLIGCIKSWDHNGDKWQFPVIIDNMMNLEFLFWASKVTGDPKYRNICISHADKTIENHFRPDHSTYHVVSYDTITGLAEKKNTHQGYADESAWARGQAWGLYGFVVAYRETQDPKYLEQAKHIAAFILNHPNLPTDKIPYWDFNAPDIPDAKRDASAGAIIASALVELSGYVDETLAKSYLEVAETQIRSLSSPEYFAEKGTNGNFILKHSVGHLPGNSEVDVPLTYADYYYIEAMLRLQALKNTK</sequence>
<organism evidence="3">
    <name type="scientific">termite gut metagenome</name>
    <dbReference type="NCBI Taxonomy" id="433724"/>
    <lineage>
        <taxon>unclassified sequences</taxon>
        <taxon>metagenomes</taxon>
        <taxon>organismal metagenomes</taxon>
    </lineage>
</organism>
<accession>A0A5J4R838</accession>
<comment type="caution">
    <text evidence="3">The sequence shown here is derived from an EMBL/GenBank/DDBJ whole genome shotgun (WGS) entry which is preliminary data.</text>
</comment>
<dbReference type="Gene3D" id="1.50.10.10">
    <property type="match status" value="1"/>
</dbReference>
<comment type="similarity">
    <text evidence="2">Belongs to the glycosyl hydrolase 88 family.</text>
</comment>
<proteinExistence type="inferred from homology"/>
<dbReference type="InterPro" id="IPR010905">
    <property type="entry name" value="Glyco_hydro_88"/>
</dbReference>
<dbReference type="InterPro" id="IPR008928">
    <property type="entry name" value="6-hairpin_glycosidase_sf"/>
</dbReference>
<dbReference type="GO" id="GO:0052757">
    <property type="term" value="F:chondroitin hydrolase activity"/>
    <property type="evidence" value="ECO:0007669"/>
    <property type="project" value="TreeGrafter"/>
</dbReference>
<protein>
    <submittedName>
        <fullName evidence="3">Unsaturated glucuronyl hydrolase</fullName>
        <ecNumber evidence="3">3.2.1.179</ecNumber>
    </submittedName>
</protein>
<evidence type="ECO:0000256" key="2">
    <source>
        <dbReference type="ARBA" id="ARBA00038358"/>
    </source>
</evidence>
<evidence type="ECO:0000313" key="3">
    <source>
        <dbReference type="EMBL" id="KAA6328813.1"/>
    </source>
</evidence>
<gene>
    <name evidence="3" type="ORF">EZS27_022323</name>
</gene>
<keyword evidence="1 3" id="KW-0378">Hydrolase</keyword>
<evidence type="ECO:0000256" key="1">
    <source>
        <dbReference type="ARBA" id="ARBA00022801"/>
    </source>
</evidence>
<dbReference type="SUPFAM" id="SSF48208">
    <property type="entry name" value="Six-hairpin glycosidases"/>
    <property type="match status" value="1"/>
</dbReference>
<name>A0A5J4R838_9ZZZZ</name>
<dbReference type="Pfam" id="PF07470">
    <property type="entry name" value="Glyco_hydro_88"/>
    <property type="match status" value="1"/>
</dbReference>
<dbReference type="InterPro" id="IPR052369">
    <property type="entry name" value="UG_Glycosaminoglycan_Hydrolase"/>
</dbReference>
<dbReference type="EMBL" id="SNRY01001751">
    <property type="protein sequence ID" value="KAA6328813.1"/>
    <property type="molecule type" value="Genomic_DNA"/>
</dbReference>
<dbReference type="PANTHER" id="PTHR36845:SF1">
    <property type="entry name" value="HYDROLASE, PUTATIVE (AFU_ORTHOLOGUE AFUA_7G05090)-RELATED"/>
    <property type="match status" value="1"/>
</dbReference>
<dbReference type="InterPro" id="IPR012341">
    <property type="entry name" value="6hp_glycosidase-like_sf"/>
</dbReference>